<protein>
    <recommendedName>
        <fullName evidence="1">N-acetyltransferase domain-containing protein</fullName>
    </recommendedName>
</protein>
<dbReference type="Pfam" id="PF00583">
    <property type="entry name" value="Acetyltransf_1"/>
    <property type="match status" value="1"/>
</dbReference>
<reference evidence="2" key="1">
    <citation type="submission" date="2022-06" db="EMBL/GenBank/DDBJ databases">
        <title>Sequencing the genomes of 1000 actinobacteria strains.</title>
        <authorList>
            <person name="Klenk H.-P."/>
        </authorList>
    </citation>
    <scope>NUCLEOTIDE SEQUENCE</scope>
    <source>
        <strain evidence="2">DSM 46694</strain>
    </source>
</reference>
<keyword evidence="3" id="KW-1185">Reference proteome</keyword>
<dbReference type="Proteomes" id="UP001139648">
    <property type="component" value="Unassembled WGS sequence"/>
</dbReference>
<dbReference type="EMBL" id="JAMZEB010000002">
    <property type="protein sequence ID" value="MCP2358378.1"/>
    <property type="molecule type" value="Genomic_DNA"/>
</dbReference>
<proteinExistence type="predicted"/>
<feature type="domain" description="N-acetyltransferase" evidence="1">
    <location>
        <begin position="10"/>
        <end position="178"/>
    </location>
</feature>
<dbReference type="InterPro" id="IPR016181">
    <property type="entry name" value="Acyl_CoA_acyltransferase"/>
</dbReference>
<dbReference type="SUPFAM" id="SSF55729">
    <property type="entry name" value="Acyl-CoA N-acyltransferases (Nat)"/>
    <property type="match status" value="1"/>
</dbReference>
<dbReference type="GO" id="GO:0016747">
    <property type="term" value="F:acyltransferase activity, transferring groups other than amino-acyl groups"/>
    <property type="evidence" value="ECO:0007669"/>
    <property type="project" value="InterPro"/>
</dbReference>
<sequence>MEMSWHGTAVTLHRASPAHAAEVLDVLDEAAAWLRRRGVTQWPEHFESSWIDGAIERGETWLAHLGATAVGTLTLDWSDPLWTDIGGTAGYVHRMAVRRQAAGLGALLLDWAADAAGHNHQRFLRLDCVASNGRLRSYYEARGFVHRGDVLVGGAPGRRHDDGPRTCVSRFELALPHHDTASLLDGNGKE</sequence>
<organism evidence="2 3">
    <name type="scientific">Nonomuraea thailandensis</name>
    <dbReference type="NCBI Taxonomy" id="1188745"/>
    <lineage>
        <taxon>Bacteria</taxon>
        <taxon>Bacillati</taxon>
        <taxon>Actinomycetota</taxon>
        <taxon>Actinomycetes</taxon>
        <taxon>Streptosporangiales</taxon>
        <taxon>Streptosporangiaceae</taxon>
        <taxon>Nonomuraea</taxon>
    </lineage>
</organism>
<accession>A0A9X2GQ08</accession>
<dbReference type="PROSITE" id="PS51186">
    <property type="entry name" value="GNAT"/>
    <property type="match status" value="1"/>
</dbReference>
<evidence type="ECO:0000259" key="1">
    <source>
        <dbReference type="PROSITE" id="PS51186"/>
    </source>
</evidence>
<evidence type="ECO:0000313" key="2">
    <source>
        <dbReference type="EMBL" id="MCP2358378.1"/>
    </source>
</evidence>
<comment type="caution">
    <text evidence="2">The sequence shown here is derived from an EMBL/GenBank/DDBJ whole genome shotgun (WGS) entry which is preliminary data.</text>
</comment>
<name>A0A9X2GQ08_9ACTN</name>
<evidence type="ECO:0000313" key="3">
    <source>
        <dbReference type="Proteomes" id="UP001139648"/>
    </source>
</evidence>
<gene>
    <name evidence="2" type="ORF">HD597_005398</name>
</gene>
<dbReference type="Gene3D" id="3.40.630.30">
    <property type="match status" value="1"/>
</dbReference>
<dbReference type="AlphaFoldDB" id="A0A9X2GQ08"/>
<dbReference type="InterPro" id="IPR000182">
    <property type="entry name" value="GNAT_dom"/>
</dbReference>